<evidence type="ECO:0000313" key="6">
    <source>
        <dbReference type="EMBL" id="CAE7940072.1"/>
    </source>
</evidence>
<feature type="transmembrane region" description="Helical" evidence="5">
    <location>
        <begin position="178"/>
        <end position="200"/>
    </location>
</feature>
<dbReference type="PANTHER" id="PTHR23507:SF1">
    <property type="entry name" value="FI18259P1-RELATED"/>
    <property type="match status" value="1"/>
</dbReference>
<proteinExistence type="predicted"/>
<dbReference type="OrthoDB" id="434187at2759"/>
<evidence type="ECO:0000256" key="4">
    <source>
        <dbReference type="ARBA" id="ARBA00023136"/>
    </source>
</evidence>
<dbReference type="AlphaFoldDB" id="A0A813CAA7"/>
<comment type="subcellular location">
    <subcellularLocation>
        <location evidence="1">Membrane</location>
        <topology evidence="1">Multi-pass membrane protein</topology>
    </subcellularLocation>
</comment>
<dbReference type="EMBL" id="CAJNJA010090352">
    <property type="protein sequence ID" value="CAE7940072.1"/>
    <property type="molecule type" value="Genomic_DNA"/>
</dbReference>
<keyword evidence="4 5" id="KW-0472">Membrane</keyword>
<feature type="transmembrane region" description="Helical" evidence="5">
    <location>
        <begin position="118"/>
        <end position="138"/>
    </location>
</feature>
<evidence type="ECO:0000256" key="3">
    <source>
        <dbReference type="ARBA" id="ARBA00022989"/>
    </source>
</evidence>
<protein>
    <submittedName>
        <fullName evidence="6">Hiat1 protein</fullName>
    </submittedName>
</protein>
<feature type="transmembrane region" description="Helical" evidence="5">
    <location>
        <begin position="85"/>
        <end position="106"/>
    </location>
</feature>
<keyword evidence="3 5" id="KW-1133">Transmembrane helix</keyword>
<dbReference type="InterPro" id="IPR011701">
    <property type="entry name" value="MFS"/>
</dbReference>
<evidence type="ECO:0000256" key="2">
    <source>
        <dbReference type="ARBA" id="ARBA00022692"/>
    </source>
</evidence>
<evidence type="ECO:0000256" key="1">
    <source>
        <dbReference type="ARBA" id="ARBA00004141"/>
    </source>
</evidence>
<dbReference type="Proteomes" id="UP000601435">
    <property type="component" value="Unassembled WGS sequence"/>
</dbReference>
<reference evidence="6" key="1">
    <citation type="submission" date="2021-02" db="EMBL/GenBank/DDBJ databases">
        <authorList>
            <person name="Dougan E. K."/>
            <person name="Rhodes N."/>
            <person name="Thang M."/>
            <person name="Chan C."/>
        </authorList>
    </citation>
    <scope>NUCLEOTIDE SEQUENCE</scope>
</reference>
<accession>A0A813CAA7</accession>
<gene>
    <name evidence="6" type="primary">Hiat1</name>
    <name evidence="6" type="ORF">SNEC2469_LOCUS33754</name>
</gene>
<comment type="caution">
    <text evidence="6">The sequence shown here is derived from an EMBL/GenBank/DDBJ whole genome shotgun (WGS) entry which is preliminary data.</text>
</comment>
<evidence type="ECO:0000313" key="7">
    <source>
        <dbReference type="Proteomes" id="UP000601435"/>
    </source>
</evidence>
<keyword evidence="2 5" id="KW-0812">Transmembrane</keyword>
<dbReference type="Gene3D" id="1.20.1250.20">
    <property type="entry name" value="MFS general substrate transporter like domains"/>
    <property type="match status" value="1"/>
</dbReference>
<sequence>MGPVLPETPREESPTSELYKVVKQLRPLWLPVILGGVNTGIQTSSLSYIGLNFFAQQYTSLRPEDIHCEDTPELVYCQAAIKDNLFWSSIIGAAGSFLHFTLGPFLGALSDTIGRRPVILLCSFLGYPSLLALMLFVYRNTSLYYTFALLPLAELPVLAIWFAFIVDLMEDTRDSSVAFGLIMAAGLLATMLGTGIGAALSLKAGVLVMAIVYVVILLPYLVVIGSTFIGNGFQRVSTSFLQTYVHWPKSCNNFAIAIAMASSVAWAGVGLSFTSRIAGDVGTLGLALFAGALYMLCFAFVTEAWHVYLLNAVLLGPQALAFPATSAIKSRLVAESEQGQLQGDLAALGIASDTSGPKTKASRLWF</sequence>
<feature type="transmembrane region" description="Helical" evidence="5">
    <location>
        <begin position="254"/>
        <end position="275"/>
    </location>
</feature>
<name>A0A813CAA7_9DINO</name>
<keyword evidence="7" id="KW-1185">Reference proteome</keyword>
<dbReference type="Pfam" id="PF07690">
    <property type="entry name" value="MFS_1"/>
    <property type="match status" value="1"/>
</dbReference>
<dbReference type="InterPro" id="IPR036259">
    <property type="entry name" value="MFS_trans_sf"/>
</dbReference>
<feature type="transmembrane region" description="Helical" evidence="5">
    <location>
        <begin position="281"/>
        <end position="301"/>
    </location>
</feature>
<organism evidence="6 7">
    <name type="scientific">Symbiodinium necroappetens</name>
    <dbReference type="NCBI Taxonomy" id="1628268"/>
    <lineage>
        <taxon>Eukaryota</taxon>
        <taxon>Sar</taxon>
        <taxon>Alveolata</taxon>
        <taxon>Dinophyceae</taxon>
        <taxon>Suessiales</taxon>
        <taxon>Symbiodiniaceae</taxon>
        <taxon>Symbiodinium</taxon>
    </lineage>
</organism>
<feature type="transmembrane region" description="Helical" evidence="5">
    <location>
        <begin position="144"/>
        <end position="166"/>
    </location>
</feature>
<feature type="transmembrane region" description="Helical" evidence="5">
    <location>
        <begin position="206"/>
        <end position="233"/>
    </location>
</feature>
<dbReference type="GO" id="GO:0022857">
    <property type="term" value="F:transmembrane transporter activity"/>
    <property type="evidence" value="ECO:0007669"/>
    <property type="project" value="InterPro"/>
</dbReference>
<dbReference type="SUPFAM" id="SSF103473">
    <property type="entry name" value="MFS general substrate transporter"/>
    <property type="match status" value="1"/>
</dbReference>
<dbReference type="GO" id="GO:0016020">
    <property type="term" value="C:membrane"/>
    <property type="evidence" value="ECO:0007669"/>
    <property type="project" value="UniProtKB-SubCell"/>
</dbReference>
<dbReference type="PANTHER" id="PTHR23507">
    <property type="entry name" value="ZGC:174356"/>
    <property type="match status" value="1"/>
</dbReference>
<evidence type="ECO:0000256" key="5">
    <source>
        <dbReference type="SAM" id="Phobius"/>
    </source>
</evidence>